<dbReference type="EMBL" id="PVNE01000017">
    <property type="protein sequence ID" value="PRX40099.1"/>
    <property type="molecule type" value="Genomic_DNA"/>
</dbReference>
<dbReference type="RefSeq" id="WP_146130476.1">
    <property type="nucleotide sequence ID" value="NZ_PVNE01000017.1"/>
</dbReference>
<comment type="caution">
    <text evidence="2">The sequence shown here is derived from an EMBL/GenBank/DDBJ whole genome shotgun (WGS) entry which is preliminary data.</text>
</comment>
<accession>A0A2T0LDK0</accession>
<evidence type="ECO:0000313" key="3">
    <source>
        <dbReference type="Proteomes" id="UP000237797"/>
    </source>
</evidence>
<dbReference type="AlphaFoldDB" id="A0A2T0LDK0"/>
<keyword evidence="1" id="KW-0472">Membrane</keyword>
<name>A0A2T0LDK0_9BACL</name>
<dbReference type="Pfam" id="PF24124">
    <property type="entry name" value="YphA"/>
    <property type="match status" value="1"/>
</dbReference>
<keyword evidence="1" id="KW-1133">Transmembrane helix</keyword>
<keyword evidence="1" id="KW-0812">Transmembrane</keyword>
<sequence length="203" mass="22230">MAPGVAAFLSILALITLRVTGWFSRLPRDLGLSSGNELLGWLLAASVSSVVEITVSPTVTLHVGVLWLFFAFLRLMREVPSSSRLSVGTALLFFGFAFFIAGELSEFDPAWVLFPLQRFCLAFLIGLTLLVAPRLDLRLSILTGGMLTGIILSSLSPLSSTGGIRIGSAVHWDMLWISMIALTALHHVLSWAERKLFRFRAKL</sequence>
<evidence type="ECO:0000256" key="1">
    <source>
        <dbReference type="SAM" id="Phobius"/>
    </source>
</evidence>
<feature type="transmembrane region" description="Helical" evidence="1">
    <location>
        <begin position="139"/>
        <end position="155"/>
    </location>
</feature>
<dbReference type="OrthoDB" id="2990151at2"/>
<proteinExistence type="predicted"/>
<reference evidence="2 3" key="1">
    <citation type="submission" date="2018-03" db="EMBL/GenBank/DDBJ databases">
        <title>Genomic Encyclopedia of Archaeal and Bacterial Type Strains, Phase II (KMG-II): from individual species to whole genera.</title>
        <authorList>
            <person name="Goeker M."/>
        </authorList>
    </citation>
    <scope>NUCLEOTIDE SEQUENCE [LARGE SCALE GENOMIC DNA]</scope>
    <source>
        <strain evidence="2 3">DSM 44946</strain>
    </source>
</reference>
<feature type="transmembrane region" description="Helical" evidence="1">
    <location>
        <begin position="110"/>
        <end position="132"/>
    </location>
</feature>
<gene>
    <name evidence="2" type="ORF">CLV97_11783</name>
</gene>
<feature type="transmembrane region" description="Helical" evidence="1">
    <location>
        <begin position="42"/>
        <end position="73"/>
    </location>
</feature>
<evidence type="ECO:0000313" key="2">
    <source>
        <dbReference type="EMBL" id="PRX40099.1"/>
    </source>
</evidence>
<feature type="transmembrane region" description="Helical" evidence="1">
    <location>
        <begin position="175"/>
        <end position="192"/>
    </location>
</feature>
<protein>
    <submittedName>
        <fullName evidence="2">Uncharacterized protein</fullName>
    </submittedName>
</protein>
<keyword evidence="3" id="KW-1185">Reference proteome</keyword>
<dbReference type="Proteomes" id="UP000237797">
    <property type="component" value="Unassembled WGS sequence"/>
</dbReference>
<feature type="transmembrane region" description="Helical" evidence="1">
    <location>
        <begin position="85"/>
        <end position="104"/>
    </location>
</feature>
<dbReference type="InterPro" id="IPR014617">
    <property type="entry name" value="YphA_Bacsu"/>
</dbReference>
<organism evidence="2 3">
    <name type="scientific">Planifilum fimeticola</name>
    <dbReference type="NCBI Taxonomy" id="201975"/>
    <lineage>
        <taxon>Bacteria</taxon>
        <taxon>Bacillati</taxon>
        <taxon>Bacillota</taxon>
        <taxon>Bacilli</taxon>
        <taxon>Bacillales</taxon>
        <taxon>Thermoactinomycetaceae</taxon>
        <taxon>Planifilum</taxon>
    </lineage>
</organism>